<dbReference type="InterPro" id="IPR035437">
    <property type="entry name" value="SNase_OB-fold_sf"/>
</dbReference>
<dbReference type="PANTHER" id="PTHR12302">
    <property type="entry name" value="EBNA2 BINDING PROTEIN P100"/>
    <property type="match status" value="1"/>
</dbReference>
<dbReference type="AlphaFoldDB" id="A0A6P0FIV8"/>
<dbReference type="InterPro" id="IPR016071">
    <property type="entry name" value="Staphylococal_nuclease_OB-fold"/>
</dbReference>
<dbReference type="EMBL" id="JAAGYU010000053">
    <property type="protein sequence ID" value="NEL77118.1"/>
    <property type="molecule type" value="Genomic_DNA"/>
</dbReference>
<comment type="caution">
    <text evidence="1">The sequence shown here is derived from an EMBL/GenBank/DDBJ whole genome shotgun (WGS) entry which is preliminary data.</text>
</comment>
<name>A0A6P0FIV8_XANPE</name>
<gene>
    <name evidence="1" type="ORF">G3W61_12800</name>
</gene>
<dbReference type="PROSITE" id="PS50830">
    <property type="entry name" value="TNASE_3"/>
    <property type="match status" value="1"/>
</dbReference>
<dbReference type="PANTHER" id="PTHR12302:SF26">
    <property type="entry name" value="BLR1266 PROTEIN"/>
    <property type="match status" value="1"/>
</dbReference>
<protein>
    <submittedName>
        <fullName evidence="1">Thermonuclease family protein</fullName>
    </submittedName>
</protein>
<accession>A0A6P0FIV8</accession>
<dbReference type="SUPFAM" id="SSF50199">
    <property type="entry name" value="Staphylococcal nuclease"/>
    <property type="match status" value="1"/>
</dbReference>
<evidence type="ECO:0000313" key="1">
    <source>
        <dbReference type="EMBL" id="NEL77118.1"/>
    </source>
</evidence>
<dbReference type="Gene3D" id="2.40.50.90">
    <property type="match status" value="1"/>
</dbReference>
<dbReference type="RefSeq" id="WP_005989596.1">
    <property type="nucleotide sequence ID" value="NZ_CP018472.1"/>
</dbReference>
<dbReference type="GeneID" id="46984312"/>
<sequence>MKKTKPQWRGLIGAGVVMCSVLGGGVYLIHSMGSNAEGSDGNPLAPIARLFGLSPKDYSPPPLTSPIPDYRQPTGGAETSGDSASLANTLDKVDLGGLIRSKAEIRRDSQEAVGAILGSAQVVDGDTIDVAGQRIRLYGIDAPELAQNCMHATGQWDCGRRSALWLQQLISTNELSCISKGSDRYGRIVATCTMGDLDVASEMVSNGWALAYRSITKTYAITEGKAKRNHLGLWDSQFANPWDFRQEK</sequence>
<proteinExistence type="predicted"/>
<dbReference type="SMART" id="SM00318">
    <property type="entry name" value="SNc"/>
    <property type="match status" value="1"/>
</dbReference>
<dbReference type="Pfam" id="PF00565">
    <property type="entry name" value="SNase"/>
    <property type="match status" value="1"/>
</dbReference>
<organism evidence="1 2">
    <name type="scientific">Xanthomonas perforans</name>
    <dbReference type="NCBI Taxonomy" id="442694"/>
    <lineage>
        <taxon>Bacteria</taxon>
        <taxon>Pseudomonadati</taxon>
        <taxon>Pseudomonadota</taxon>
        <taxon>Gammaproteobacteria</taxon>
        <taxon>Lysobacterales</taxon>
        <taxon>Lysobacteraceae</taxon>
        <taxon>Xanthomonas</taxon>
    </lineage>
</organism>
<evidence type="ECO:0000313" key="2">
    <source>
        <dbReference type="Proteomes" id="UP000471082"/>
    </source>
</evidence>
<reference evidence="1 2" key="1">
    <citation type="submission" date="2019-11" db="EMBL/GenBank/DDBJ databases">
        <title>Genome-resolved metagenomics to study the prevalence of co-infection and intraspecific heterogeneity among plant pathogen metapopulations.</title>
        <authorList>
            <person name="Newberry E."/>
            <person name="Bhandari R."/>
            <person name="Kemble J."/>
            <person name="Sikora E."/>
            <person name="Potnis N."/>
        </authorList>
    </citation>
    <scope>NUCLEOTIDE SEQUENCE [LARGE SCALE GENOMIC DNA]</scope>
    <source>
        <strain evidence="1">Xp_Tom_Tuscaloosa_18b</strain>
    </source>
</reference>
<dbReference type="Proteomes" id="UP000471082">
    <property type="component" value="Unassembled WGS sequence"/>
</dbReference>